<dbReference type="GO" id="GO:0003677">
    <property type="term" value="F:DNA binding"/>
    <property type="evidence" value="ECO:0007669"/>
    <property type="project" value="UniProtKB-KW"/>
</dbReference>
<comment type="subcellular location">
    <subcellularLocation>
        <location evidence="1">Nucleus</location>
    </subcellularLocation>
</comment>
<dbReference type="Pfam" id="PF02362">
    <property type="entry name" value="B3"/>
    <property type="match status" value="1"/>
</dbReference>
<dbReference type="InterPro" id="IPR003340">
    <property type="entry name" value="B3_DNA-bd"/>
</dbReference>
<protein>
    <recommendedName>
        <fullName evidence="7">TF-B3 domain-containing protein</fullName>
    </recommendedName>
</protein>
<evidence type="ECO:0000256" key="5">
    <source>
        <dbReference type="ARBA" id="ARBA00023242"/>
    </source>
</evidence>
<evidence type="ECO:0000256" key="1">
    <source>
        <dbReference type="ARBA" id="ARBA00004123"/>
    </source>
</evidence>
<keyword evidence="3" id="KW-0238">DNA-binding</keyword>
<keyword evidence="4" id="KW-0804">Transcription</keyword>
<dbReference type="EMBL" id="CP093345">
    <property type="protein sequence ID" value="WOG92342.1"/>
    <property type="molecule type" value="Genomic_DNA"/>
</dbReference>
<accession>A0AAF1ATD4</accession>
<keyword evidence="2" id="KW-0805">Transcription regulation</keyword>
<keyword evidence="9" id="KW-1185">Reference proteome</keyword>
<proteinExistence type="predicted"/>
<dbReference type="InterPro" id="IPR044837">
    <property type="entry name" value="REM16-like"/>
</dbReference>
<dbReference type="GO" id="GO:0005634">
    <property type="term" value="C:nucleus"/>
    <property type="evidence" value="ECO:0007669"/>
    <property type="project" value="UniProtKB-SubCell"/>
</dbReference>
<evidence type="ECO:0000256" key="2">
    <source>
        <dbReference type="ARBA" id="ARBA00023015"/>
    </source>
</evidence>
<evidence type="ECO:0000259" key="7">
    <source>
        <dbReference type="SMART" id="SM01019"/>
    </source>
</evidence>
<dbReference type="CDD" id="cd10017">
    <property type="entry name" value="B3_DNA"/>
    <property type="match status" value="1"/>
</dbReference>
<dbReference type="AlphaFoldDB" id="A0AAF1ATD4"/>
<gene>
    <name evidence="8" type="ORF">DCAR_0311606</name>
</gene>
<dbReference type="Proteomes" id="UP000077755">
    <property type="component" value="Chromosome 3"/>
</dbReference>
<dbReference type="Gene3D" id="2.40.330.10">
    <property type="entry name" value="DNA-binding pseudobarrel domain"/>
    <property type="match status" value="1"/>
</dbReference>
<evidence type="ECO:0000256" key="3">
    <source>
        <dbReference type="ARBA" id="ARBA00023125"/>
    </source>
</evidence>
<dbReference type="SUPFAM" id="SSF101936">
    <property type="entry name" value="DNA-binding pseudobarrel domain"/>
    <property type="match status" value="1"/>
</dbReference>
<evidence type="ECO:0000256" key="6">
    <source>
        <dbReference type="SAM" id="SignalP"/>
    </source>
</evidence>
<dbReference type="InterPro" id="IPR015300">
    <property type="entry name" value="DNA-bd_pseudobarrel_sf"/>
</dbReference>
<reference evidence="8" key="1">
    <citation type="journal article" date="2016" name="Nat. Genet.">
        <title>A high-quality carrot genome assembly provides new insights into carotenoid accumulation and asterid genome evolution.</title>
        <authorList>
            <person name="Iorizzo M."/>
            <person name="Ellison S."/>
            <person name="Senalik D."/>
            <person name="Zeng P."/>
            <person name="Satapoomin P."/>
            <person name="Huang J."/>
            <person name="Bowman M."/>
            <person name="Iovene M."/>
            <person name="Sanseverino W."/>
            <person name="Cavagnaro P."/>
            <person name="Yildiz M."/>
            <person name="Macko-Podgorni A."/>
            <person name="Moranska E."/>
            <person name="Grzebelus E."/>
            <person name="Grzebelus D."/>
            <person name="Ashrafi H."/>
            <person name="Zheng Z."/>
            <person name="Cheng S."/>
            <person name="Spooner D."/>
            <person name="Van Deynze A."/>
            <person name="Simon P."/>
        </authorList>
    </citation>
    <scope>NUCLEOTIDE SEQUENCE</scope>
    <source>
        <tissue evidence="8">Leaf</tissue>
    </source>
</reference>
<organism evidence="8 9">
    <name type="scientific">Daucus carota subsp. sativus</name>
    <name type="common">Carrot</name>
    <dbReference type="NCBI Taxonomy" id="79200"/>
    <lineage>
        <taxon>Eukaryota</taxon>
        <taxon>Viridiplantae</taxon>
        <taxon>Streptophyta</taxon>
        <taxon>Embryophyta</taxon>
        <taxon>Tracheophyta</taxon>
        <taxon>Spermatophyta</taxon>
        <taxon>Magnoliopsida</taxon>
        <taxon>eudicotyledons</taxon>
        <taxon>Gunneridae</taxon>
        <taxon>Pentapetalae</taxon>
        <taxon>asterids</taxon>
        <taxon>campanulids</taxon>
        <taxon>Apiales</taxon>
        <taxon>Apiaceae</taxon>
        <taxon>Apioideae</taxon>
        <taxon>Scandiceae</taxon>
        <taxon>Daucinae</taxon>
        <taxon>Daucus</taxon>
        <taxon>Daucus sect. Daucus</taxon>
    </lineage>
</organism>
<keyword evidence="5" id="KW-0539">Nucleus</keyword>
<feature type="signal peptide" evidence="6">
    <location>
        <begin position="1"/>
        <end position="18"/>
    </location>
</feature>
<evidence type="ECO:0000313" key="8">
    <source>
        <dbReference type="EMBL" id="WOG92342.1"/>
    </source>
</evidence>
<evidence type="ECO:0000256" key="4">
    <source>
        <dbReference type="ARBA" id="ARBA00023163"/>
    </source>
</evidence>
<sequence length="207" mass="24078">MVSFIWLVIYELFSSICIEYIINQRAQIISPILKWPQTPSLKIPQLQGIHPRFSEGPDQDIERVCSSERMTLIDSLYQDEDSKKSVIDRAEKVLQSIRVQYPKFSKPMVQSNISNSFWLISLVDFCNLYMPSEDAKALLVDEAGQERDTTYLAKHHGLSARWKRFAREHELVRGDILVFHMFTHSIFKRAPGEENQYITCGESYQLS</sequence>
<dbReference type="PANTHER" id="PTHR31391:SF4">
    <property type="entry name" value="B3 DOMAIN-CONTAINING PROTEIN OS03G0184500"/>
    <property type="match status" value="1"/>
</dbReference>
<keyword evidence="6" id="KW-0732">Signal</keyword>
<name>A0AAF1ATD4_DAUCS</name>
<dbReference type="PANTHER" id="PTHR31391">
    <property type="entry name" value="B3 DOMAIN-CONTAINING PROTEIN OS11G0197600-RELATED"/>
    <property type="match status" value="1"/>
</dbReference>
<feature type="domain" description="TF-B3" evidence="7">
    <location>
        <begin position="104"/>
        <end position="190"/>
    </location>
</feature>
<dbReference type="SMART" id="SM01019">
    <property type="entry name" value="B3"/>
    <property type="match status" value="1"/>
</dbReference>
<feature type="chain" id="PRO_5042139376" description="TF-B3 domain-containing protein" evidence="6">
    <location>
        <begin position="19"/>
        <end position="207"/>
    </location>
</feature>
<reference evidence="8" key="2">
    <citation type="submission" date="2022-03" db="EMBL/GenBank/DDBJ databases">
        <title>Draft title - Genomic analysis of global carrot germplasm unveils the trajectory of domestication and the origin of high carotenoid orange carrot.</title>
        <authorList>
            <person name="Iorizzo M."/>
            <person name="Ellison S."/>
            <person name="Senalik D."/>
            <person name="Macko-Podgorni A."/>
            <person name="Grzebelus D."/>
            <person name="Bostan H."/>
            <person name="Rolling W."/>
            <person name="Curaba J."/>
            <person name="Simon P."/>
        </authorList>
    </citation>
    <scope>NUCLEOTIDE SEQUENCE</scope>
    <source>
        <tissue evidence="8">Leaf</tissue>
    </source>
</reference>
<evidence type="ECO:0000313" key="9">
    <source>
        <dbReference type="Proteomes" id="UP000077755"/>
    </source>
</evidence>